<dbReference type="OrthoDB" id="3579011at2"/>
<dbReference type="AlphaFoldDB" id="K5B771"/>
<dbReference type="PATRIC" id="fig|1122247.3.peg.4397"/>
<comment type="caution">
    <text evidence="3">The sequence shown here is derived from an EMBL/GenBank/DDBJ whole genome shotgun (WGS) entry which is preliminary data.</text>
</comment>
<evidence type="ECO:0000259" key="2">
    <source>
        <dbReference type="Pfam" id="PF22289"/>
    </source>
</evidence>
<name>K5B771_MYCHD</name>
<feature type="compositionally biased region" description="Low complexity" evidence="1">
    <location>
        <begin position="8"/>
        <end position="17"/>
    </location>
</feature>
<proteinExistence type="predicted"/>
<dbReference type="InterPro" id="IPR048037">
    <property type="entry name" value="DmmA-like_C"/>
</dbReference>
<evidence type="ECO:0000313" key="3">
    <source>
        <dbReference type="EMBL" id="EKF21438.1"/>
    </source>
</evidence>
<dbReference type="RefSeq" id="WP_005632090.1">
    <property type="nucleotide sequence ID" value="NZ_AMRA01000139.1"/>
</dbReference>
<dbReference type="Pfam" id="PF22289">
    <property type="entry name" value="DmmA-like_C"/>
    <property type="match status" value="1"/>
</dbReference>
<evidence type="ECO:0000313" key="4">
    <source>
        <dbReference type="Proteomes" id="UP000006265"/>
    </source>
</evidence>
<dbReference type="NCBIfam" id="NF041259">
    <property type="entry name" value="mono_DmmA_fam"/>
    <property type="match status" value="1"/>
</dbReference>
<accession>K5B771</accession>
<evidence type="ECO:0000256" key="1">
    <source>
        <dbReference type="SAM" id="MobiDB-lite"/>
    </source>
</evidence>
<organism evidence="3 4">
    <name type="scientific">Mycolicibacterium hassiacum (strain DSM 44199 / CIP 105218 / JCM 12690 / 3849)</name>
    <name type="common">Mycobacterium hassiacum</name>
    <dbReference type="NCBI Taxonomy" id="1122247"/>
    <lineage>
        <taxon>Bacteria</taxon>
        <taxon>Bacillati</taxon>
        <taxon>Actinomycetota</taxon>
        <taxon>Actinomycetes</taxon>
        <taxon>Mycobacteriales</taxon>
        <taxon>Mycobacteriaceae</taxon>
        <taxon>Mycolicibacterium</taxon>
    </lineage>
</organism>
<dbReference type="Proteomes" id="UP000006265">
    <property type="component" value="Unassembled WGS sequence"/>
</dbReference>
<dbReference type="eggNOG" id="ENOG5030T00">
    <property type="taxonomic scope" value="Bacteria"/>
</dbReference>
<gene>
    <name evidence="3" type="ORF">C731_4591</name>
</gene>
<dbReference type="STRING" id="1122247.GCA_000379865_01686"/>
<reference evidence="3 4" key="1">
    <citation type="journal article" date="2012" name="J. Bacteriol.">
        <title>Genome sequence of Mycobacterium hassiacum DSM 44199, a rare source of heat-stable mycobacterial proteins.</title>
        <authorList>
            <person name="Tiago I."/>
            <person name="Maranha A."/>
            <person name="Mendes V."/>
            <person name="Alarico S."/>
            <person name="Moynihan P.J."/>
            <person name="Clarke A.J."/>
            <person name="Macedo-Ribeiro S."/>
            <person name="Pereira P.J."/>
            <person name="Empadinhas N."/>
        </authorList>
    </citation>
    <scope>NUCLEOTIDE SEQUENCE [LARGE SCALE GENOMIC DNA]</scope>
    <source>
        <strain evidence="4">DSM 44199 / CIP 105218 / JCM 12690 / 3849</strain>
    </source>
</reference>
<keyword evidence="4" id="KW-1185">Reference proteome</keyword>
<sequence length="182" mass="19378">MGPALELTSVPPWTVTPTQPPADVSGRSWAIVAFGDDTESVVSTWSEQLAAAYPDQQPRVYRVGDDAEAAAALTNELATAVVGWRLMVAGPAAACLRLRARALARGVAEDEITIATTDVAIRDVQCVHCRTVTTAAVGIEDTVECSGCGRNLLVYYHVSRLQGAHLGFMVDAERLPEEVASR</sequence>
<dbReference type="EMBL" id="AMRA01000139">
    <property type="protein sequence ID" value="EKF21438.1"/>
    <property type="molecule type" value="Genomic_DNA"/>
</dbReference>
<feature type="domain" description="Dimethylamine monooxygenase subunit DmmA-like C-terminal" evidence="2">
    <location>
        <begin position="124"/>
        <end position="167"/>
    </location>
</feature>
<feature type="region of interest" description="Disordered" evidence="1">
    <location>
        <begin position="1"/>
        <end position="21"/>
    </location>
</feature>
<protein>
    <recommendedName>
        <fullName evidence="2">Dimethylamine monooxygenase subunit DmmA-like C-terminal domain-containing protein</fullName>
    </recommendedName>
</protein>